<dbReference type="InterPro" id="IPR005786">
    <property type="entry name" value="B_amino_transII"/>
</dbReference>
<dbReference type="STRING" id="280699.M1UUH0"/>
<dbReference type="InterPro" id="IPR033939">
    <property type="entry name" value="BCAT_family"/>
</dbReference>
<dbReference type="GO" id="GO:0004084">
    <property type="term" value="F:branched-chain-amino-acid transaminase activity"/>
    <property type="evidence" value="ECO:0007669"/>
    <property type="project" value="InterPro"/>
</dbReference>
<dbReference type="InterPro" id="IPR043131">
    <property type="entry name" value="BCAT-like_N"/>
</dbReference>
<protein>
    <submittedName>
        <fullName evidence="6">Branched-chain-amino-acid transaminase</fullName>
    </submittedName>
</protein>
<evidence type="ECO:0000313" key="7">
    <source>
        <dbReference type="Proteomes" id="UP000007014"/>
    </source>
</evidence>
<evidence type="ECO:0000256" key="4">
    <source>
        <dbReference type="ARBA" id="ARBA00022679"/>
    </source>
</evidence>
<evidence type="ECO:0000256" key="3">
    <source>
        <dbReference type="ARBA" id="ARBA00022576"/>
    </source>
</evidence>
<dbReference type="Gene3D" id="3.20.10.10">
    <property type="entry name" value="D-amino Acid Aminotransferase, subunit A, domain 2"/>
    <property type="match status" value="1"/>
</dbReference>
<dbReference type="Proteomes" id="UP000007014">
    <property type="component" value="Chromosome 15"/>
</dbReference>
<keyword evidence="5" id="KW-0663">Pyridoxal phosphate</keyword>
<dbReference type="SUPFAM" id="SSF56752">
    <property type="entry name" value="D-aminoacid aminotransferase-like PLP-dependent enzymes"/>
    <property type="match status" value="1"/>
</dbReference>
<dbReference type="EMBL" id="AP006497">
    <property type="protein sequence ID" value="BAM81511.1"/>
    <property type="molecule type" value="Genomic_DNA"/>
</dbReference>
<evidence type="ECO:0000313" key="6">
    <source>
        <dbReference type="EMBL" id="BAM81511.1"/>
    </source>
</evidence>
<evidence type="ECO:0000256" key="2">
    <source>
        <dbReference type="ARBA" id="ARBA00009320"/>
    </source>
</evidence>
<dbReference type="PANTHER" id="PTHR42825">
    <property type="entry name" value="AMINO ACID AMINOTRANSFERASE"/>
    <property type="match status" value="1"/>
</dbReference>
<reference evidence="6 7" key="2">
    <citation type="journal article" date="2007" name="BMC Biol.">
        <title>A 100%-complete sequence reveals unusually simple genomic features in the hot-spring red alga Cyanidioschyzon merolae.</title>
        <authorList>
            <person name="Nozaki H."/>
            <person name="Takano H."/>
            <person name="Misumi O."/>
            <person name="Terasawa K."/>
            <person name="Matsuzaki M."/>
            <person name="Maruyama S."/>
            <person name="Nishida K."/>
            <person name="Yagisawa F."/>
            <person name="Yoshida Y."/>
            <person name="Fujiwara T."/>
            <person name="Takio S."/>
            <person name="Tamura K."/>
            <person name="Chung S.J."/>
            <person name="Nakamura S."/>
            <person name="Kuroiwa H."/>
            <person name="Tanaka K."/>
            <person name="Sato N."/>
            <person name="Kuroiwa T."/>
        </authorList>
    </citation>
    <scope>NUCLEOTIDE SEQUENCE [LARGE SCALE GENOMIC DNA]</scope>
    <source>
        <strain evidence="6 7">10D</strain>
    </source>
</reference>
<organism evidence="6 7">
    <name type="scientific">Cyanidioschyzon merolae (strain NIES-3377 / 10D)</name>
    <name type="common">Unicellular red alga</name>
    <dbReference type="NCBI Taxonomy" id="280699"/>
    <lineage>
        <taxon>Eukaryota</taxon>
        <taxon>Rhodophyta</taxon>
        <taxon>Bangiophyceae</taxon>
        <taxon>Cyanidiales</taxon>
        <taxon>Cyanidiaceae</taxon>
        <taxon>Cyanidioschyzon</taxon>
    </lineage>
</organism>
<keyword evidence="7" id="KW-1185">Reference proteome</keyword>
<dbReference type="InterPro" id="IPR001544">
    <property type="entry name" value="Aminotrans_IV"/>
</dbReference>
<evidence type="ECO:0000256" key="1">
    <source>
        <dbReference type="ARBA" id="ARBA00001933"/>
    </source>
</evidence>
<accession>M1UUH0</accession>
<dbReference type="AlphaFoldDB" id="M1UUH0"/>
<proteinExistence type="inferred from homology"/>
<dbReference type="Gramene" id="CMO144CT">
    <property type="protein sequence ID" value="CMO144CT"/>
    <property type="gene ID" value="CMO144C"/>
</dbReference>
<dbReference type="eggNOG" id="KOG0975">
    <property type="taxonomic scope" value="Eukaryota"/>
</dbReference>
<gene>
    <name evidence="6" type="ORF">CYME_CMO144C</name>
</gene>
<dbReference type="InterPro" id="IPR043132">
    <property type="entry name" value="BCAT-like_C"/>
</dbReference>
<dbReference type="GO" id="GO:0009081">
    <property type="term" value="P:branched-chain amino acid metabolic process"/>
    <property type="evidence" value="ECO:0007669"/>
    <property type="project" value="InterPro"/>
</dbReference>
<dbReference type="NCBIfam" id="TIGR01123">
    <property type="entry name" value="ilvE_II"/>
    <property type="match status" value="1"/>
</dbReference>
<sequence length="467" mass="51079">MFSYAGNALTRLTFSNGIEREHRSELTGSSRSRRSHRQVTLPLRTYAARTRAYSSADATKFLDARKLPFLRATKVINCCSSLSMRDSGSSGATGTAPVGTNRNTAAQRVGRAAVDWQSLGFGFTPTNCYVKAVWREQTGTWSPVEVVPYGPNGEATFPLHVASTALHYGQSIFEGLKAFACADGHVRLFRPQENARRLERSALRLNMPVVPAALFLEAVTRCVYENLEFVPPYVEQGGGGSLYVRPVLFGSGGRIGLGPADEYTFMVLVVPVGNYYKGGLSPVTAYISTNYDRAAPRGVGHVKVAGNYAADLKPSMEAKQRGYPINLYLDAREQKFIEEFGTSNFSAVRYLDENGNRYVYVTPDSPSVLEGVTNKTLMELSLDAGMKVERRRIPVEELATFDEVFASGTAVVITAVDQIVYGDQVIGIGKHPGSGQVGPVARRLYDTVRGLQTGRLPDRHGWTYLVA</sequence>
<dbReference type="GeneID" id="16995621"/>
<comment type="similarity">
    <text evidence="2">Belongs to the class-IV pyridoxal-phosphate-dependent aminotransferase family.</text>
</comment>
<dbReference type="InterPro" id="IPR036038">
    <property type="entry name" value="Aminotransferase-like"/>
</dbReference>
<dbReference type="HOGENOM" id="CLU_031922_1_0_1"/>
<reference evidence="6 7" key="1">
    <citation type="journal article" date="2004" name="Nature">
        <title>Genome sequence of the ultrasmall unicellular red alga Cyanidioschyzon merolae 10D.</title>
        <authorList>
            <person name="Matsuzaki M."/>
            <person name="Misumi O."/>
            <person name="Shin-i T."/>
            <person name="Maruyama S."/>
            <person name="Takahara M."/>
            <person name="Miyagishima S."/>
            <person name="Mori T."/>
            <person name="Nishida K."/>
            <person name="Yagisawa F."/>
            <person name="Nishida K."/>
            <person name="Yoshida Y."/>
            <person name="Nishimura Y."/>
            <person name="Nakao S."/>
            <person name="Kobayashi T."/>
            <person name="Momoyama Y."/>
            <person name="Higashiyama T."/>
            <person name="Minoda A."/>
            <person name="Sano M."/>
            <person name="Nomoto H."/>
            <person name="Oishi K."/>
            <person name="Hayashi H."/>
            <person name="Ohta F."/>
            <person name="Nishizaka S."/>
            <person name="Haga S."/>
            <person name="Miura S."/>
            <person name="Morishita T."/>
            <person name="Kabeya Y."/>
            <person name="Terasawa K."/>
            <person name="Suzuki Y."/>
            <person name="Ishii Y."/>
            <person name="Asakawa S."/>
            <person name="Takano H."/>
            <person name="Ohta N."/>
            <person name="Kuroiwa H."/>
            <person name="Tanaka K."/>
            <person name="Shimizu N."/>
            <person name="Sugano S."/>
            <person name="Sato N."/>
            <person name="Nozaki H."/>
            <person name="Ogasawara N."/>
            <person name="Kohara Y."/>
            <person name="Kuroiwa T."/>
        </authorList>
    </citation>
    <scope>NUCLEOTIDE SEQUENCE [LARGE SCALE GENOMIC DNA]</scope>
    <source>
        <strain evidence="6 7">10D</strain>
    </source>
</reference>
<name>M1UUH0_CYAM1</name>
<dbReference type="PANTHER" id="PTHR42825:SF2">
    <property type="entry name" value="BRANCHED-CHAIN-AMINO-ACID AMINOTRANSFERASE 3, CHLOROPLASTIC-RELATED"/>
    <property type="match status" value="1"/>
</dbReference>
<dbReference type="RefSeq" id="XP_005537547.1">
    <property type="nucleotide sequence ID" value="XM_005537490.1"/>
</dbReference>
<dbReference type="OMA" id="VGMNAAY"/>
<comment type="cofactor">
    <cofactor evidence="1">
        <name>pyridoxal 5'-phosphate</name>
        <dbReference type="ChEBI" id="CHEBI:597326"/>
    </cofactor>
</comment>
<keyword evidence="4" id="KW-0808">Transferase</keyword>
<dbReference type="Gene3D" id="3.30.470.10">
    <property type="match status" value="1"/>
</dbReference>
<keyword evidence="3" id="KW-0032">Aminotransferase</keyword>
<dbReference type="CDD" id="cd01557">
    <property type="entry name" value="BCAT_beta_family"/>
    <property type="match status" value="1"/>
</dbReference>
<dbReference type="NCBIfam" id="NF009897">
    <property type="entry name" value="PRK13357.1"/>
    <property type="match status" value="1"/>
</dbReference>
<dbReference type="OrthoDB" id="409992at2759"/>
<dbReference type="Pfam" id="PF01063">
    <property type="entry name" value="Aminotran_4"/>
    <property type="match status" value="1"/>
</dbReference>
<dbReference type="KEGG" id="cme:CYME_CMO144C"/>
<evidence type="ECO:0000256" key="5">
    <source>
        <dbReference type="ARBA" id="ARBA00022898"/>
    </source>
</evidence>